<dbReference type="Pfam" id="PF05016">
    <property type="entry name" value="ParE_toxin"/>
    <property type="match status" value="1"/>
</dbReference>
<evidence type="ECO:0000256" key="1">
    <source>
        <dbReference type="ARBA" id="ARBA00022649"/>
    </source>
</evidence>
<dbReference type="SUPFAM" id="SSF143011">
    <property type="entry name" value="RelE-like"/>
    <property type="match status" value="1"/>
</dbReference>
<dbReference type="InterPro" id="IPR035093">
    <property type="entry name" value="RelE/ParE_toxin_dom_sf"/>
</dbReference>
<proteinExistence type="predicted"/>
<sequence length="86" mass="9892">MASCRVEWKRSAERDLRGIDRKQIPRVVAAVEQLATNPVPAGSRKLVGAEHLHRIRVGDYRVIYEYGAVPGVVCIFHVRHRREAYR</sequence>
<dbReference type="PANTHER" id="PTHR38813:SF1">
    <property type="entry name" value="TOXIN RELE1-RELATED"/>
    <property type="match status" value="1"/>
</dbReference>
<dbReference type="EMBL" id="VGIR01000193">
    <property type="protein sequence ID" value="MBM3332975.1"/>
    <property type="molecule type" value="Genomic_DNA"/>
</dbReference>
<dbReference type="InterPro" id="IPR007712">
    <property type="entry name" value="RelE/ParE_toxin"/>
</dbReference>
<reference evidence="2" key="1">
    <citation type="submission" date="2019-03" db="EMBL/GenBank/DDBJ databases">
        <title>Lake Tanganyika Metagenome-Assembled Genomes (MAGs).</title>
        <authorList>
            <person name="Tran P."/>
        </authorList>
    </citation>
    <scope>NUCLEOTIDE SEQUENCE</scope>
    <source>
        <strain evidence="2">K_DeepCast_150m_m2_040</strain>
    </source>
</reference>
<dbReference type="PANTHER" id="PTHR38813">
    <property type="match status" value="1"/>
</dbReference>
<protein>
    <submittedName>
        <fullName evidence="2">Type II toxin-antitoxin system RelE/ParE family toxin</fullName>
    </submittedName>
</protein>
<gene>
    <name evidence="2" type="ORF">FJY68_14205</name>
</gene>
<name>A0A937XFX3_UNCW3</name>
<dbReference type="AlphaFoldDB" id="A0A937XFX3"/>
<accession>A0A937XFX3</accession>
<evidence type="ECO:0000313" key="3">
    <source>
        <dbReference type="Proteomes" id="UP000779900"/>
    </source>
</evidence>
<dbReference type="Proteomes" id="UP000779900">
    <property type="component" value="Unassembled WGS sequence"/>
</dbReference>
<keyword evidence="1" id="KW-1277">Toxin-antitoxin system</keyword>
<comment type="caution">
    <text evidence="2">The sequence shown here is derived from an EMBL/GenBank/DDBJ whole genome shotgun (WGS) entry which is preliminary data.</text>
</comment>
<evidence type="ECO:0000313" key="2">
    <source>
        <dbReference type="EMBL" id="MBM3332975.1"/>
    </source>
</evidence>
<dbReference type="Gene3D" id="3.30.2310.20">
    <property type="entry name" value="RelE-like"/>
    <property type="match status" value="1"/>
</dbReference>
<dbReference type="InterPro" id="IPR052747">
    <property type="entry name" value="TA_system_RelE_toxin"/>
</dbReference>
<organism evidence="2 3">
    <name type="scientific">candidate division WOR-3 bacterium</name>
    <dbReference type="NCBI Taxonomy" id="2052148"/>
    <lineage>
        <taxon>Bacteria</taxon>
        <taxon>Bacteria division WOR-3</taxon>
    </lineage>
</organism>